<keyword evidence="9" id="KW-1185">Reference proteome</keyword>
<dbReference type="InterPro" id="IPR027417">
    <property type="entry name" value="P-loop_NTPase"/>
</dbReference>
<reference evidence="8" key="1">
    <citation type="submission" date="2024-03" db="EMBL/GenBank/DDBJ databases">
        <authorList>
            <consortium name="ELIXIR-Norway"/>
            <consortium name="Elixir Norway"/>
        </authorList>
    </citation>
    <scope>NUCLEOTIDE SEQUENCE</scope>
</reference>
<evidence type="ECO:0000256" key="5">
    <source>
        <dbReference type="ARBA" id="ARBA00022833"/>
    </source>
</evidence>
<accession>A0ABP1AFA2</accession>
<evidence type="ECO:0000256" key="4">
    <source>
        <dbReference type="ARBA" id="ARBA00022771"/>
    </source>
</evidence>
<organism evidence="8 9">
    <name type="scientific">Sphagnum jensenii</name>
    <dbReference type="NCBI Taxonomy" id="128206"/>
    <lineage>
        <taxon>Eukaryota</taxon>
        <taxon>Viridiplantae</taxon>
        <taxon>Streptophyta</taxon>
        <taxon>Embryophyta</taxon>
        <taxon>Bryophyta</taxon>
        <taxon>Sphagnophytina</taxon>
        <taxon>Sphagnopsida</taxon>
        <taxon>Sphagnales</taxon>
        <taxon>Sphagnaceae</taxon>
        <taxon>Sphagnum</taxon>
    </lineage>
</organism>
<proteinExistence type="predicted"/>
<evidence type="ECO:0000256" key="3">
    <source>
        <dbReference type="ARBA" id="ARBA00022723"/>
    </source>
</evidence>
<dbReference type="InterPro" id="IPR046439">
    <property type="entry name" value="ZF_RZ_dom"/>
</dbReference>
<dbReference type="Proteomes" id="UP001497522">
    <property type="component" value="Chromosome 11"/>
</dbReference>
<dbReference type="Pfam" id="PF20173">
    <property type="entry name" value="ZnF_RZ-type"/>
    <property type="match status" value="1"/>
</dbReference>
<sequence>MMPLNSDHHQVSTPAAEFNKLKEIAEDDEDDCMLRSDQPFSIHFSSENQAFSSFNSSSLDDSAPAGILELNASSSSSSSSSHSASNANYNSSTVSSYPVGFNNLYLTLLDLSHPTTSTLRNQQLHLPALSSFHSSSTSLQHARHHHQLRASLAYGQQLMLPAAPKETTVDICDLELFLLTPKSIVGIKARIFQAADDGEYHDMTLERPLLKGLHPSSVRAWTFSTKLAISSQDLHMGYVSYRIQAEDIEVDDDDPYRESSIVSAAKFARLFGGSETKYATITDDSHIRQALVQFEVAVPNGLISQGQLPLHMWLAVLTKMIEVANCENIQGCFREYFYHRPSNHGSNMICIGTNARSAVWPLEILIQVMKWATKIGEEFLDLKSNNYIEKQQQELLMASRPKSGILSLALMDLLWELQKLQGREEAIPQEHISNAYLHALMILCRFFGDQSGGPQIPIPMETAGMTFRRGVASLVKNVSPSSLVWIQHLDVLVQLDPTWEFLSEWNELRLMDNAKSSTELQRVHMHYIEGIKSLILCEALDGKALRIMALKRALEVAPTVFAFCEAAPILCTWVANVLDHQDVTFVDDIDEIKLVQRNALQVWFSKLLNQQLEKPKKRMSLPLLQKQFEAAMKVGSNDIEQSLKPILRRNIINLFLNILALEELVLQQQNDIGFLSSKMPKISILSSLTLLIKCPLTFNLPFLDNEIQLLTILATIPTLKLYEMGKTAMAELLHSTFLSPATGECELVYGEVLRIWLHGAVSRGIQKLAAGADGSMLLVSHSPRQFLTLVQQINETGLHAKGASAEGFAILAVSMAQEYCCSLPHFFEIDSTSFNNSDTLRLSASPLIQQQYEKVAISMMESQLGCTSHDNDLDELCMNVLRSICCERSAGTFSIEDPMQARLCVALLDILVKNHANFLQQGFCHKPVETIVGSRFATLLVQIENCPQIMQEHRIFTLGRDSCFVLGNLLLSGQVSFSLIETCLSTQRWENIFQTLGRDNFVLATKLAHQQLDLYKMQLKGFEILVLNICTFLEKNGFVIEDLVKWNQWLLERQECWGKFLVAETKLLNHWPIEVQQLLFKYLDPFIELHKSTIFLNLLLVLAKEEWFKGDEENQHVGVTFSMVAMNLVPHVVETYKTEMATYIGNNIDLEKIKMEHLCLLLHGVQEKHMEMEFELARHQVGMKDPKVQGLLYPQHITRNEFNILEQIESWVNITAKRELVNVLPKVASVLGFDEDCGGVVSQIRNVVIQCTPLCSLKIFQDMLKQDGHIVLTLFSKEEESTFKELAKAGPLIAFLRETLNEDLRHLIDAVENQNSWKDKTWEAVIADLIDLQRIFRPILSSEAPCFGELRAAISMELKSSTTSTSNVNHLVPKLKKCNEGAHALRQYFSSVANRGHNTNDHISRILKNGWYHFTIIDGICKLKLKCEDDDAQNTSSKVDDQSCNSFSNSKGSKRCDHVWLQKVRRIFNKFASNKDEGFLTESDMRALVTAVNPHVRFSEDSKCDISMKISNYFGQFIQPAKGLSFEGLLSSYDVGGIGDVDKDFDVLGLHLNSSGFGDTFTEAELLDLRNRARLVISTQNMYARKLKTTRTLGSEWGDADEITSLHTTEEAAKDFIEHVNVVEKLIAFVTELHQCGHFSYAKFDKRVFGLLSLRQLTDFLEFELATWKSTVLMARNQHPCLNYFRSIELRLLLETLIDNEQSNLSIGATKLRSCLELFTWTGIMDSTVQKFIIAKNLAQELMLTTLVEQLNESKKIEDKEPCLSACLHTIANVLENTIYMEKSMSSSTMPLIFQPSSSSTSLISQPNSSSTSLGLELHGIRSIAKDEEPFKLVLVENPQDELNVVATLFHNHDQCLSQNASNVIICSHTTVWEEINLLLLRCFQDMKATQQQQPFCGKGTLLFCVAYVEKLSLECQTQFFTMFQEMVKEWRQHQVDQQEALPLADATTMRASKNLVLVSCSKSANLLQNVSYNLNIRLTYHTPCNVNALREMLPKKCSKMWTVTSNLPGMGKTTLIRNSSNHNLKLQTICLNGEVSKDLLIICLKDLNLQPVTLLHIDIAMVQNPETLNVMLFELLILGCLKSNLMGVFHFPTSNVAIEIANTFGNQLILSLPVCKWFRQEYLTWDLTNFQVNNQDDSDIQVVCNYLVQLEANNLDFWNLNFSRLIGRSAEIIESSRCQELLNRHFIAFVQEVDSISFTILEMFIRYAAHQLRELSNSAFFTPENLAFMGAMNTTRTNLVNSILDRARDLSLRSVKTWLHAHQQTNPMIINGSVRTHTTTVTNLTMVARMGGLQRWSDSNHVMLFFQMGGPITILYKHVEFIPHSIQQLIDSQKLRSEKTKAKDFSIMNSKELYEYLWPILHTKQLATYKTNYVLTPDNLLKMALIYKKVMAHVPVVIMGETGCGKTSLLKTLAQYCDVKLFCMTLHAGTNENDIRKFVAKAESEAVHNKKVRVWAFLDEINACDHLGFLDGLICHHVLSGRTLDKNLTILAACNPYRLHDSNKQHVGLVAQEILQSSNNTKPSQHGLMNLAYSVKPLPEAMIVHVFDFGLLSTLDERAYLTTMVKETTPSLISFIPFVELLVHSQAMLRLFHGEASVSLRDASRCISLFKWFCIDVEGRLMVKTSDTKVTSKAISQGNKARRAALLAFSHCYYYRLDSETERLKYRMMYANVMNKARLNSFMRFINFRQFTPEKFVERLRKEQMDLLNRMDIPPGVAKNQALLENVFVTLVCILNRIPLFVVGKPGSGKTLSLQLIYSNLRGTDSKDPYFRHLPHMYMLSYQGSESSTSEGILKVFEKAHRCVNDSKNGNVVVVVVLDEVGLAEISSNNPLKVLHGLLEPDGEQQVAVVGISNWSLDAAKMNRAIHLSQPDPSEDDLFVTSVAILQSYGSWLVYGSLILELKSLVKSYYEYQACQSHPNFHGLRDFYSLIKSLHHGKQNTQQHWSRENLAKAVWRNFGGSPNDIITFSRILQENLHYDILLQHPPQVLQLVEKNLDDKEARHLMLITTGDSAIGILEHKQRHDENFVMIFGSSFKDDCSDDYAYMMLSNIILHMEAGRCILLKGLERIWSSLYDMLNQHYRVVGGRRSCRIAIDAYSNPMCFVHDNFRCIVVVDSNQVPHLDPPFLNRFEKQVLTDESMLSKEQNEMVEILQKWVINMADIVNNDHDDSYTQNMHEFKEKDLFAGYYPDILPSLVLHHFNDMKNNTLDYKSLVLDRCKEDLLQIAYMDGMVRAHYSKASRPNAPDAAKWIQKYFDEQRDQKSLQDVIHEYMGQREELWHDEKGFKLVINTCSNIHMDIKNDIFNNIKNVNAQILKLGDISSEHQLQVQLQNWFKNDSSDMLVLRANDVLDKDHIPLVKAHVERGRAEFLQGNNGNARKHIMFIIHSHCSDKETQSKFSFLSGWQQITLDQLQKEKMDIRIFLNHTIPELLESKMIPLSGSLMVKVLTWSFLCIKYPTGMNSAVHCQEMVQKICADEHLLKCFKQHAIQWLKVNTEKDWQTAIVYNRGRLALTSNLHHAFGQFIEEQLRQPIARLIYILEKGSALGSYFNMDNTKKHYWHMMVMDPSIINLEIIPVPVHPEGYNIKTPLHLLLPFSPLYANHVEKKFRELYQVRCMTQNKQEQNSLLTFPINIGQDIKVSMDESMKLIFNCIEINLEDYVSDFAKIYAPYKSDEMHASKAKIFEWILRENLAGPIQSPGFEMHTLMWEKGTRLVAQTHLVATCFPMEYIVNELAEIKRHKSPKKNFDQTLVFECCKRILPTKQIIQQAGGIHSWTRQINISIKLASSLVARSKGPNHELLMLMLCTLRDFANIVIIPLASTTESLESLAKWFIDHDMVYTPLSLIERVLNMTLDINSFKDDEPQRAIWFRFLASFFNQLFDIQILITSKEISRMAYFLFDCIAPTCSMKNNMLRIVQASWSCTIGGVVDHEPRCPQFMNGYCTLFVNGGYWKTNQPYILLGDAIYEAIQPTIIDKLMLGEDTEDWAYEAFVKRLSEAKDELVGNVPLSIHVVCSIALVRATLDFVAKELFVVHGNKHTNLHHLQVGNNIARILHDGFRNCESPYILASKQYLLKVLKVHYGMSILDVSHLAFKCQRNKALETYACMFDWEMLKEVTNPLGFNPFNLASSSSSSSTSFESVSKTLWDMIYSQDESPRTLIKKANMLEQAHITTTIASELYLVQAIRELSPQEISGTQWLINANNLQSWLPKWREAIRIFLGTQFMVLKPEMDTNELRFKVLLAHVLLVVTSLPSDSPLQGYMTLQSSHLQEAFVLTCPNSLIAALRGPLLVKEKLAEYKCKCGYIYTIGNCTRPASIAKCPECKEPIGGQHHNLVSGNKELSINNADEGYIMDSQAPYDEFYKVRGLDYKGYRALRIVVHYCLLIGAQRGQQDLTLLAKLLELPPHVEMNKVIAFLKDMIEMDLKKLDQLLHCNREITCQYLHILIASLPKVSNMGKLTSQQARKTWEDEFQMRVKVVSSENVHDMATKYLHAHSVRHNLTELLEERLTSPFPSAIASLTRIIITPSSQNFKFAYMQDPKRISSCPLLQVVFNHQKTLVDVKHLVPLVRFSNVMHELLSSKITRLEATSITMGSLVKEKKELKDLFLKFAEAWNIVRGKVSGFECTEFKHPIPVMGFESPISLCLVEPRDQGIYITAILDYLRNHQNIFLEEVAMLESFDKIDIHHQNEEHGASSIQVQMCKVEDVINFEDSWVEHTICKAAMADLRYGHGLESLYDDSTIQNQFCDRLVFGKAHFKAEWLEFLFKHEAFNKHATILGDVAKKIKQEPLQLETMQIIQREINLGVVGVGQYLAMFDLLLGFLCRTSGDPFEPLAKYCQRWLAVDAHLITEMSVFDEIQLRHIVSLYEGLEDCASVGVQSLVNSCYRSPLTPQLMKELENAVEVNSHQDETTTSYNHKIPIQMFQVALRRFMFRYLIADTLRSNLQLSCYITDERLIRWPENVIDIVDDVFPSSLLMEHASSTYGFLCEICSRQENVNPILSRNV</sequence>
<dbReference type="Pfam" id="PF07728">
    <property type="entry name" value="AAA_5"/>
    <property type="match status" value="1"/>
</dbReference>
<evidence type="ECO:0000256" key="1">
    <source>
        <dbReference type="ARBA" id="ARBA00004496"/>
    </source>
</evidence>
<gene>
    <name evidence="8" type="ORF">CSSPJE1EN2_LOCUS4100</name>
</gene>
<dbReference type="PANTHER" id="PTHR22605">
    <property type="entry name" value="RZ-TYPE DOMAIN-CONTAINING PROTEIN"/>
    <property type="match status" value="1"/>
</dbReference>
<keyword evidence="3" id="KW-0479">Metal-binding</keyword>
<evidence type="ECO:0000256" key="2">
    <source>
        <dbReference type="ARBA" id="ARBA00022490"/>
    </source>
</evidence>
<dbReference type="PANTHER" id="PTHR22605:SF1">
    <property type="entry name" value="RZ-TYPE DOMAIN-CONTAINING PROTEIN"/>
    <property type="match status" value="1"/>
</dbReference>
<dbReference type="SUPFAM" id="SSF52540">
    <property type="entry name" value="P-loop containing nucleoside triphosphate hydrolases"/>
    <property type="match status" value="2"/>
</dbReference>
<name>A0ABP1AFA2_9BRYO</name>
<dbReference type="SMART" id="SM00382">
    <property type="entry name" value="AAA"/>
    <property type="match status" value="2"/>
</dbReference>
<evidence type="ECO:0000313" key="9">
    <source>
        <dbReference type="Proteomes" id="UP001497522"/>
    </source>
</evidence>
<keyword evidence="2" id="KW-0963">Cytoplasm</keyword>
<dbReference type="InterPro" id="IPR011704">
    <property type="entry name" value="ATPase_dyneun-rel_AAA"/>
</dbReference>
<comment type="subcellular location">
    <subcellularLocation>
        <location evidence="1">Cytoplasm</location>
    </subcellularLocation>
</comment>
<keyword evidence="5" id="KW-0862">Zinc</keyword>
<keyword evidence="4" id="KW-0863">Zinc-finger</keyword>
<evidence type="ECO:0000313" key="8">
    <source>
        <dbReference type="EMBL" id="CAK9861105.1"/>
    </source>
</evidence>
<evidence type="ECO:0000256" key="6">
    <source>
        <dbReference type="ARBA" id="ARBA00022859"/>
    </source>
</evidence>
<dbReference type="Gene3D" id="3.40.50.300">
    <property type="entry name" value="P-loop containing nucleotide triphosphate hydrolases"/>
    <property type="match status" value="2"/>
</dbReference>
<dbReference type="InterPro" id="IPR031248">
    <property type="entry name" value="RNF213"/>
</dbReference>
<protein>
    <recommendedName>
        <fullName evidence="7">RZ-type domain-containing protein</fullName>
    </recommendedName>
</protein>
<dbReference type="EMBL" id="OZ023712">
    <property type="protein sequence ID" value="CAK9861105.1"/>
    <property type="molecule type" value="Genomic_DNA"/>
</dbReference>
<keyword evidence="6" id="KW-0391">Immunity</keyword>
<evidence type="ECO:0000259" key="7">
    <source>
        <dbReference type="PROSITE" id="PS51981"/>
    </source>
</evidence>
<dbReference type="PROSITE" id="PS51981">
    <property type="entry name" value="ZF_RZ"/>
    <property type="match status" value="1"/>
</dbReference>
<dbReference type="CDD" id="cd00009">
    <property type="entry name" value="AAA"/>
    <property type="match status" value="1"/>
</dbReference>
<feature type="domain" description="RZ-type" evidence="7">
    <location>
        <begin position="4277"/>
        <end position="4351"/>
    </location>
</feature>
<dbReference type="InterPro" id="IPR003593">
    <property type="entry name" value="AAA+_ATPase"/>
</dbReference>